<dbReference type="SUPFAM" id="SSF52540">
    <property type="entry name" value="P-loop containing nucleoside triphosphate hydrolases"/>
    <property type="match status" value="1"/>
</dbReference>
<dbReference type="InterPro" id="IPR003593">
    <property type="entry name" value="AAA+_ATPase"/>
</dbReference>
<keyword evidence="4" id="KW-0813">Transport</keyword>
<dbReference type="InterPro" id="IPR003439">
    <property type="entry name" value="ABC_transporter-like_ATP-bd"/>
</dbReference>
<evidence type="ECO:0000313" key="17">
    <source>
        <dbReference type="Proteomes" id="UP000278807"/>
    </source>
</evidence>
<dbReference type="OrthoDB" id="6500128at2759"/>
<dbReference type="InterPro" id="IPR027417">
    <property type="entry name" value="P-loop_NTPase"/>
</dbReference>
<evidence type="ECO:0000256" key="11">
    <source>
        <dbReference type="ARBA" id="ARBA00023136"/>
    </source>
</evidence>
<name>A0A0R3TAA2_RODNA</name>
<dbReference type="GO" id="GO:0016020">
    <property type="term" value="C:membrane"/>
    <property type="evidence" value="ECO:0007669"/>
    <property type="project" value="UniProtKB-SubCell"/>
</dbReference>
<dbReference type="GO" id="GO:0016887">
    <property type="term" value="F:ATP hydrolysis activity"/>
    <property type="evidence" value="ECO:0007669"/>
    <property type="project" value="InterPro"/>
</dbReference>
<keyword evidence="9" id="KW-1278">Translocase</keyword>
<dbReference type="Pfam" id="PF00664">
    <property type="entry name" value="ABC_membrane"/>
    <property type="match status" value="2"/>
</dbReference>
<keyword evidence="7" id="KW-0547">Nucleotide-binding</keyword>
<dbReference type="PANTHER" id="PTHR24223:SF330">
    <property type="entry name" value="ATP-BINDING CASSETTE SUB-FAMILY C MEMBER 10"/>
    <property type="match status" value="1"/>
</dbReference>
<evidence type="ECO:0000256" key="4">
    <source>
        <dbReference type="ARBA" id="ARBA00022448"/>
    </source>
</evidence>
<dbReference type="PROSITE" id="PS50893">
    <property type="entry name" value="ABC_TRANSPORTER_2"/>
    <property type="match status" value="1"/>
</dbReference>
<dbReference type="WBParaSite" id="HNAJ_0000399101-mRNA-1">
    <property type="protein sequence ID" value="HNAJ_0000399101-mRNA-1"/>
    <property type="gene ID" value="HNAJ_0000399101"/>
</dbReference>
<sequence length="984" mass="109509">MLASLIIDTVILGLRLITKIPIIYAIEPDRVQRARYLRHSKSNDLGQPPASQNSRGVPRVDSEATANCLSKILFFWINETIVRGFYGELFSSKFLPLLPQPLSAQTLENTLMIESSLPTTTSKFQSAIPLIKQLYGQFGMEIFLIGLVKFLFSLVGLVNPVFLNYFISDLVDFSNNWKSAVIYGIALFISRLSSIFLGTIYDYWSPRLGYKLKTSVSCTVYQQLLRCKSSFLVKFGTGNLVNLLTTDAERMTNLIPSFNELWAMPVQIVVAIWLLYYQVGVSCFVGVGILIILLPINRGITGLIGKFSSDLMLYKDARVKFISEMLRSMSAVKLSCWEYLIRRKILSARKFELKALRGQKLLDAVCVFLWAACPALLAGLTFATYVALGNTLESAKVFTSLALFNMLIGPMNSLPWVLNGVVEAWISAGRICRLFEIDTVDPQLANQAYNGEDEHVEPSQYLEEDIVLRLKSPTIFWESLDNPTLLNIDISISKGQLVGVVGSIASGKSSLLLSLMGELQTIYPPFSSEHLRIAYVGYTPWLQKGTIHENILFGEASEPDWLNTVIDACGLSEDLADMPKGFDTEVGEGGSRLSGGQKARVALARAVYQRADVYLFDDPLASLDSHVAQSIIQKCIGRRGVLADKIRIIATHQFKWLYNENDINLDGPADLVIKLSEGRIVDQWTPTNGTSRKLSKTDILFPEEIRINNVTSDSTLEIQNENADDRMPLLAFSSEEDQDSDDASFTNLEKFAFGSISGRVYWAYARALGYCLGAWVLISLTLMQASRNAQDYWLSYWMEHDAGNATTPSMTYIGAKSYPLIGALNQIADNGFYVDAPISNVTKFYLSIYGGIIGANLFFTIFRSILFAFAGLRAAAVMHENMLDSVLQGEMQFFDTTPVGRILNRFSSDVGTIDDGLPFIFNILLAIIFGLIGSIVVSSLAMPAIVIICLPLLFVYWSVQRVYRAAARDLRRLSRFAIVVFVNA</sequence>
<feature type="transmembrane region" description="Helical" evidence="13">
    <location>
        <begin position="274"/>
        <end position="296"/>
    </location>
</feature>
<comment type="catalytic activity">
    <reaction evidence="12">
        <text>ATP + H2O + xenobioticSide 1 = ADP + phosphate + xenobioticSide 2.</text>
        <dbReference type="EC" id="7.6.2.2"/>
    </reaction>
</comment>
<feature type="transmembrane region" description="Helical" evidence="13">
    <location>
        <begin position="180"/>
        <end position="204"/>
    </location>
</feature>
<dbReference type="GO" id="GO:0005524">
    <property type="term" value="F:ATP binding"/>
    <property type="evidence" value="ECO:0007669"/>
    <property type="project" value="UniProtKB-KW"/>
</dbReference>
<dbReference type="Pfam" id="PF00005">
    <property type="entry name" value="ABC_tran"/>
    <property type="match status" value="1"/>
</dbReference>
<accession>A0A0R3TAA2</accession>
<dbReference type="Gene3D" id="3.40.50.300">
    <property type="entry name" value="P-loop containing nucleotide triphosphate hydrolases"/>
    <property type="match status" value="1"/>
</dbReference>
<dbReference type="STRING" id="102285.A0A0R3TAA2"/>
<evidence type="ECO:0000256" key="6">
    <source>
        <dbReference type="ARBA" id="ARBA00022737"/>
    </source>
</evidence>
<feature type="domain" description="ABC transporter" evidence="14">
    <location>
        <begin position="470"/>
        <end position="702"/>
    </location>
</feature>
<keyword evidence="17" id="KW-1185">Reference proteome</keyword>
<evidence type="ECO:0000256" key="13">
    <source>
        <dbReference type="SAM" id="Phobius"/>
    </source>
</evidence>
<dbReference type="CDD" id="cd18598">
    <property type="entry name" value="ABC_6TM_MRP7_D1_like"/>
    <property type="match status" value="1"/>
</dbReference>
<feature type="transmembrane region" description="Helical" evidence="13">
    <location>
        <begin position="361"/>
        <end position="385"/>
    </location>
</feature>
<dbReference type="FunFam" id="1.20.1560.10:FF:000037">
    <property type="entry name" value="ATP-binding cassette subfamily C member 10"/>
    <property type="match status" value="1"/>
</dbReference>
<dbReference type="PROSITE" id="PS00211">
    <property type="entry name" value="ABC_TRANSPORTER_1"/>
    <property type="match status" value="1"/>
</dbReference>
<dbReference type="SUPFAM" id="SSF90123">
    <property type="entry name" value="ABC transporter transmembrane region"/>
    <property type="match status" value="2"/>
</dbReference>
<evidence type="ECO:0000256" key="1">
    <source>
        <dbReference type="ARBA" id="ARBA00004370"/>
    </source>
</evidence>
<evidence type="ECO:0000256" key="3">
    <source>
        <dbReference type="ARBA" id="ARBA00012191"/>
    </source>
</evidence>
<evidence type="ECO:0000313" key="18">
    <source>
        <dbReference type="WBParaSite" id="HNAJ_0000399101-mRNA-1"/>
    </source>
</evidence>
<dbReference type="PANTHER" id="PTHR24223">
    <property type="entry name" value="ATP-BINDING CASSETTE SUB-FAMILY C"/>
    <property type="match status" value="1"/>
</dbReference>
<comment type="subcellular location">
    <subcellularLocation>
        <location evidence="1">Membrane</location>
    </subcellularLocation>
</comment>
<dbReference type="EC" id="7.6.2.2" evidence="3"/>
<reference evidence="18" key="1">
    <citation type="submission" date="2017-02" db="UniProtKB">
        <authorList>
            <consortium name="WormBaseParasite"/>
        </authorList>
    </citation>
    <scope>IDENTIFICATION</scope>
</reference>
<evidence type="ECO:0000256" key="9">
    <source>
        <dbReference type="ARBA" id="ARBA00022967"/>
    </source>
</evidence>
<dbReference type="EMBL" id="UZAE01002551">
    <property type="protein sequence ID" value="VDN99848.1"/>
    <property type="molecule type" value="Genomic_DNA"/>
</dbReference>
<dbReference type="SMART" id="SM00382">
    <property type="entry name" value="AAA"/>
    <property type="match status" value="1"/>
</dbReference>
<evidence type="ECO:0000259" key="15">
    <source>
        <dbReference type="PROSITE" id="PS50929"/>
    </source>
</evidence>
<dbReference type="AlphaFoldDB" id="A0A0R3TAA2"/>
<keyword evidence="10 13" id="KW-1133">Transmembrane helix</keyword>
<feature type="transmembrane region" description="Helical" evidence="13">
    <location>
        <begin position="848"/>
        <end position="872"/>
    </location>
</feature>
<keyword evidence="5 13" id="KW-0812">Transmembrane</keyword>
<dbReference type="Proteomes" id="UP000278807">
    <property type="component" value="Unassembled WGS sequence"/>
</dbReference>
<protein>
    <recommendedName>
        <fullName evidence="3">ABC-type xenobiotic transporter</fullName>
        <ecNumber evidence="3">7.6.2.2</ecNumber>
    </recommendedName>
</protein>
<reference evidence="16 17" key="2">
    <citation type="submission" date="2018-11" db="EMBL/GenBank/DDBJ databases">
        <authorList>
            <consortium name="Pathogen Informatics"/>
        </authorList>
    </citation>
    <scope>NUCLEOTIDE SEQUENCE [LARGE SCALE GENOMIC DNA]</scope>
</reference>
<dbReference type="Gene3D" id="1.20.1560.10">
    <property type="entry name" value="ABC transporter type 1, transmembrane domain"/>
    <property type="match status" value="2"/>
</dbReference>
<evidence type="ECO:0000256" key="8">
    <source>
        <dbReference type="ARBA" id="ARBA00022840"/>
    </source>
</evidence>
<keyword evidence="6" id="KW-0677">Repeat</keyword>
<evidence type="ECO:0000259" key="14">
    <source>
        <dbReference type="PROSITE" id="PS50893"/>
    </source>
</evidence>
<dbReference type="InterPro" id="IPR036640">
    <property type="entry name" value="ABC1_TM_sf"/>
</dbReference>
<keyword evidence="11 13" id="KW-0472">Membrane</keyword>
<evidence type="ECO:0000256" key="7">
    <source>
        <dbReference type="ARBA" id="ARBA00022741"/>
    </source>
</evidence>
<feature type="transmembrane region" description="Helical" evidence="13">
    <location>
        <begin position="767"/>
        <end position="786"/>
    </location>
</feature>
<evidence type="ECO:0000313" key="16">
    <source>
        <dbReference type="EMBL" id="VDN99848.1"/>
    </source>
</evidence>
<evidence type="ECO:0000256" key="5">
    <source>
        <dbReference type="ARBA" id="ARBA00022692"/>
    </source>
</evidence>
<gene>
    <name evidence="16" type="ORF">HNAJ_LOCUS3989</name>
</gene>
<feature type="domain" description="ABC transmembrane type-1" evidence="15">
    <location>
        <begin position="143"/>
        <end position="423"/>
    </location>
</feature>
<evidence type="ECO:0000256" key="2">
    <source>
        <dbReference type="ARBA" id="ARBA00009726"/>
    </source>
</evidence>
<proteinExistence type="inferred from homology"/>
<dbReference type="InterPro" id="IPR050173">
    <property type="entry name" value="ABC_transporter_C-like"/>
</dbReference>
<evidence type="ECO:0000256" key="12">
    <source>
        <dbReference type="ARBA" id="ARBA00034018"/>
    </source>
</evidence>
<feature type="transmembrane region" description="Helical" evidence="13">
    <location>
        <begin position="142"/>
        <end position="168"/>
    </location>
</feature>
<dbReference type="InterPro" id="IPR011527">
    <property type="entry name" value="ABC1_TM_dom"/>
</dbReference>
<dbReference type="GO" id="GO:0008559">
    <property type="term" value="F:ABC-type xenobiotic transporter activity"/>
    <property type="evidence" value="ECO:0007669"/>
    <property type="project" value="UniProtKB-EC"/>
</dbReference>
<comment type="similarity">
    <text evidence="2">Belongs to the ABC transporter superfamily. ABCC family. Conjugate transporter (TC 3.A.1.208) subfamily.</text>
</comment>
<evidence type="ECO:0000256" key="10">
    <source>
        <dbReference type="ARBA" id="ARBA00022989"/>
    </source>
</evidence>
<organism evidence="18">
    <name type="scientific">Rodentolepis nana</name>
    <name type="common">Dwarf tapeworm</name>
    <name type="synonym">Hymenolepis nana</name>
    <dbReference type="NCBI Taxonomy" id="102285"/>
    <lineage>
        <taxon>Eukaryota</taxon>
        <taxon>Metazoa</taxon>
        <taxon>Spiralia</taxon>
        <taxon>Lophotrochozoa</taxon>
        <taxon>Platyhelminthes</taxon>
        <taxon>Cestoda</taxon>
        <taxon>Eucestoda</taxon>
        <taxon>Cyclophyllidea</taxon>
        <taxon>Hymenolepididae</taxon>
        <taxon>Rodentolepis</taxon>
    </lineage>
</organism>
<dbReference type="InterPro" id="IPR017871">
    <property type="entry name" value="ABC_transporter-like_CS"/>
</dbReference>
<feature type="domain" description="ABC transmembrane type-1" evidence="15">
    <location>
        <begin position="824"/>
        <end position="975"/>
    </location>
</feature>
<dbReference type="PROSITE" id="PS50929">
    <property type="entry name" value="ABC_TM1F"/>
    <property type="match status" value="2"/>
</dbReference>
<keyword evidence="8" id="KW-0067">ATP-binding</keyword>
<feature type="transmembrane region" description="Helical" evidence="13">
    <location>
        <begin position="916"/>
        <end position="935"/>
    </location>
</feature>